<name>A0A0D0E170_9AGAM</name>
<dbReference type="Proteomes" id="UP000054538">
    <property type="component" value="Unassembled WGS sequence"/>
</dbReference>
<dbReference type="Gene3D" id="3.30.420.40">
    <property type="match status" value="1"/>
</dbReference>
<dbReference type="OrthoDB" id="2963168at2759"/>
<dbReference type="AlphaFoldDB" id="A0A0D0E170"/>
<dbReference type="PANTHER" id="PTHR14187:SF5">
    <property type="entry name" value="HEAT SHOCK 70 KDA PROTEIN 12A"/>
    <property type="match status" value="1"/>
</dbReference>
<protein>
    <submittedName>
        <fullName evidence="1">Uncharacterized protein</fullName>
    </submittedName>
</protein>
<sequence>MPERQPYQGPARKLVLAFDVGTTYSGVSYSILDPGEPPVISCVTRFPATDHVGGNSKIPSIVYYNKEGIAQAFGGEALQESIMEKAEDEGWVKLEWWKLHLRPKNMPSNHVSDHDIPVLPSFVTAIQVLSDFMRYLFKCTKTYFEETHASGRDMWESFESNIDFVLSHPNGWEGPQQAQIRRAAVLAGLVPDSPEGQMRIQLVTEGEASLHFCLGSGNTSESFNGDQGVMVIDAGGGTIDVSSYYMRTSPTKTLQEIAPAECRLQGSIFVSRRARQFLHGKLVGSKFGTKEDIDQMTGEFDKTTKHRFSNPTEPSYIRFGTVRDRDAAFNIKSGQLKLPGTEVATLFQPSVEAIFAAVENQRRLVTNPINSIFLVGGFAASDWLFSRIQEHVMPLELNFCRPDSQTNKAVAVGAIAFYLDHSVSARVAKFTYGTRCAIEFNKTDEQHRIRAASAIPRPSGRIVLPNAFSAILHKGTTVSEAKEFRKDFITECAERSSCDTVATEVVCYRGNSSNPRWTDSEPGMFSNLCTVHADTSQVSKTLSPRRGFAGLQFYRQQFSIVLMFGLTELQAQISWKEDGEEKRGPATVVFDQVVEEM</sequence>
<dbReference type="EMBL" id="KN825145">
    <property type="protein sequence ID" value="KIK93909.1"/>
    <property type="molecule type" value="Genomic_DNA"/>
</dbReference>
<dbReference type="HOGENOM" id="CLU_009958_4_2_1"/>
<keyword evidence="2" id="KW-1185">Reference proteome</keyword>
<proteinExistence type="predicted"/>
<gene>
    <name evidence="1" type="ORF">PAXRUDRAFT_486725</name>
</gene>
<dbReference type="PANTHER" id="PTHR14187">
    <property type="entry name" value="ALPHA KINASE/ELONGATION FACTOR 2 KINASE"/>
    <property type="match status" value="1"/>
</dbReference>
<dbReference type="InterPro" id="IPR043129">
    <property type="entry name" value="ATPase_NBD"/>
</dbReference>
<dbReference type="SUPFAM" id="SSF53067">
    <property type="entry name" value="Actin-like ATPase domain"/>
    <property type="match status" value="2"/>
</dbReference>
<dbReference type="CDD" id="cd10170">
    <property type="entry name" value="ASKHA_NBD_HSP70"/>
    <property type="match status" value="1"/>
</dbReference>
<evidence type="ECO:0000313" key="2">
    <source>
        <dbReference type="Proteomes" id="UP000054538"/>
    </source>
</evidence>
<reference evidence="2" key="2">
    <citation type="submission" date="2015-01" db="EMBL/GenBank/DDBJ databases">
        <title>Evolutionary Origins and Diversification of the Mycorrhizal Mutualists.</title>
        <authorList>
            <consortium name="DOE Joint Genome Institute"/>
            <consortium name="Mycorrhizal Genomics Consortium"/>
            <person name="Kohler A."/>
            <person name="Kuo A."/>
            <person name="Nagy L.G."/>
            <person name="Floudas D."/>
            <person name="Copeland A."/>
            <person name="Barry K.W."/>
            <person name="Cichocki N."/>
            <person name="Veneault-Fourrey C."/>
            <person name="LaButti K."/>
            <person name="Lindquist E.A."/>
            <person name="Lipzen A."/>
            <person name="Lundell T."/>
            <person name="Morin E."/>
            <person name="Murat C."/>
            <person name="Riley R."/>
            <person name="Ohm R."/>
            <person name="Sun H."/>
            <person name="Tunlid A."/>
            <person name="Henrissat B."/>
            <person name="Grigoriev I.V."/>
            <person name="Hibbett D.S."/>
            <person name="Martin F."/>
        </authorList>
    </citation>
    <scope>NUCLEOTIDE SEQUENCE [LARGE SCALE GENOMIC DNA]</scope>
    <source>
        <strain evidence="2">Ve08.2h10</strain>
    </source>
</reference>
<organism evidence="1 2">
    <name type="scientific">Paxillus rubicundulus Ve08.2h10</name>
    <dbReference type="NCBI Taxonomy" id="930991"/>
    <lineage>
        <taxon>Eukaryota</taxon>
        <taxon>Fungi</taxon>
        <taxon>Dikarya</taxon>
        <taxon>Basidiomycota</taxon>
        <taxon>Agaricomycotina</taxon>
        <taxon>Agaricomycetes</taxon>
        <taxon>Agaricomycetidae</taxon>
        <taxon>Boletales</taxon>
        <taxon>Paxilineae</taxon>
        <taxon>Paxillaceae</taxon>
        <taxon>Paxillus</taxon>
    </lineage>
</organism>
<reference evidence="1 2" key="1">
    <citation type="submission" date="2014-04" db="EMBL/GenBank/DDBJ databases">
        <authorList>
            <consortium name="DOE Joint Genome Institute"/>
            <person name="Kuo A."/>
            <person name="Kohler A."/>
            <person name="Jargeat P."/>
            <person name="Nagy L.G."/>
            <person name="Floudas D."/>
            <person name="Copeland A."/>
            <person name="Barry K.W."/>
            <person name="Cichocki N."/>
            <person name="Veneault-Fourrey C."/>
            <person name="LaButti K."/>
            <person name="Lindquist E.A."/>
            <person name="Lipzen A."/>
            <person name="Lundell T."/>
            <person name="Morin E."/>
            <person name="Murat C."/>
            <person name="Sun H."/>
            <person name="Tunlid A."/>
            <person name="Henrissat B."/>
            <person name="Grigoriev I.V."/>
            <person name="Hibbett D.S."/>
            <person name="Martin F."/>
            <person name="Nordberg H.P."/>
            <person name="Cantor M.N."/>
            <person name="Hua S.X."/>
        </authorList>
    </citation>
    <scope>NUCLEOTIDE SEQUENCE [LARGE SCALE GENOMIC DNA]</scope>
    <source>
        <strain evidence="1 2">Ve08.2h10</strain>
    </source>
</reference>
<dbReference type="InParanoid" id="A0A0D0E170"/>
<accession>A0A0D0E170</accession>
<evidence type="ECO:0000313" key="1">
    <source>
        <dbReference type="EMBL" id="KIK93909.1"/>
    </source>
</evidence>
<dbReference type="STRING" id="930991.A0A0D0E170"/>